<dbReference type="Proteomes" id="UP001385389">
    <property type="component" value="Chromosome"/>
</dbReference>
<protein>
    <submittedName>
        <fullName evidence="3">SH3 domain-containing protein</fullName>
    </submittedName>
</protein>
<evidence type="ECO:0000256" key="2">
    <source>
        <dbReference type="SAM" id="SignalP"/>
    </source>
</evidence>
<gene>
    <name evidence="3" type="ORF">V8V93_14275</name>
</gene>
<feature type="chain" id="PRO_5045467524" evidence="2">
    <location>
        <begin position="24"/>
        <end position="474"/>
    </location>
</feature>
<dbReference type="EMBL" id="CP146609">
    <property type="protein sequence ID" value="WWX21602.1"/>
    <property type="molecule type" value="Genomic_DNA"/>
</dbReference>
<dbReference type="Gene3D" id="2.30.30.40">
    <property type="entry name" value="SH3 Domains"/>
    <property type="match status" value="2"/>
</dbReference>
<proteinExistence type="predicted"/>
<reference evidence="3 4" key="1">
    <citation type="submission" date="2024-03" db="EMBL/GenBank/DDBJ databases">
        <title>Phenotype and Genome Characterization of a Sulfate-Reducing Bacterium Pseudodesulfovibrio sp. strain 5S69, isolated from Petroleum Reservoir in Tatarstan (Russia).</title>
        <authorList>
            <person name="Bidzhieva S.K."/>
            <person name="Kadnikov V."/>
            <person name="Tourova T.P."/>
            <person name="Samigullina S.R."/>
            <person name="Sokolova D.S."/>
            <person name="Poltaraus A.B."/>
            <person name="Avtukh A.N."/>
            <person name="Tereshina V.M."/>
            <person name="Mardanov A.V."/>
            <person name="Nazina T.N."/>
        </authorList>
    </citation>
    <scope>NUCLEOTIDE SEQUENCE [LARGE SCALE GENOMIC DNA]</scope>
    <source>
        <strain evidence="3 4">5S69</strain>
    </source>
</reference>
<evidence type="ECO:0000313" key="4">
    <source>
        <dbReference type="Proteomes" id="UP001385389"/>
    </source>
</evidence>
<feature type="signal peptide" evidence="2">
    <location>
        <begin position="1"/>
        <end position="23"/>
    </location>
</feature>
<evidence type="ECO:0000256" key="1">
    <source>
        <dbReference type="SAM" id="MobiDB-lite"/>
    </source>
</evidence>
<organism evidence="3 4">
    <name type="scientific">Pseudodesulfovibrio methanolicus</name>
    <dbReference type="NCBI Taxonomy" id="3126690"/>
    <lineage>
        <taxon>Bacteria</taxon>
        <taxon>Pseudomonadati</taxon>
        <taxon>Thermodesulfobacteriota</taxon>
        <taxon>Desulfovibrionia</taxon>
        <taxon>Desulfovibrionales</taxon>
        <taxon>Desulfovibrionaceae</taxon>
    </lineage>
</organism>
<name>A0ABZ2IWB2_9BACT</name>
<accession>A0ABZ2IWB2</accession>
<keyword evidence="4" id="KW-1185">Reference proteome</keyword>
<keyword evidence="2" id="KW-0732">Signal</keyword>
<dbReference type="RefSeq" id="WP_338667261.1">
    <property type="nucleotide sequence ID" value="NZ_CP146609.1"/>
</dbReference>
<feature type="region of interest" description="Disordered" evidence="1">
    <location>
        <begin position="327"/>
        <end position="353"/>
    </location>
</feature>
<evidence type="ECO:0000313" key="3">
    <source>
        <dbReference type="EMBL" id="WWX21602.1"/>
    </source>
</evidence>
<sequence>MRRISFLVLAAACLVLAAAPAFAFGKIMYSDRPLNLRDGRSPKAEWVGSLYAGQKVRVAHEKDGWVAVYEPSATDPSESRAAGFSNAKFLKPTRGRYEPKEWGEPAVSSTKLNIRSRPNVRGEKIRTLQPGERVIIDFPEDDWTVVFSPSATIRSRLNGIGYASAKFLEPVTAATPPAPAPEPKPAPAAPVVRQAVEPPAPAKAAPTASTAIRRVALTNRVNVHQSRTTNSPLVRTLAPGDVVQLGLLRNGWYAVFKASDMIRSESSSIGYALQSAMDANSREAGMVVAPAAPSAPARPATPARDVEPAEPVISAEALKAEALKDDRPLRPAARAASEPTFSPKAAPRAGKQQTLVIDRSAFKDAKRPDPAPDQNAHGYRFKFLEKSETREYGHVWITLKVFLATTKLPDRAALKDFASSLWKEHRRVTKNVLVEVYLPGMDLDDLAWGVVKFDYDGMTELWTRRATLFGTKFM</sequence>